<feature type="region of interest" description="Disordered" evidence="2">
    <location>
        <begin position="111"/>
        <end position="136"/>
    </location>
</feature>
<dbReference type="Proteomes" id="UP000242310">
    <property type="component" value="Unassembled WGS sequence"/>
</dbReference>
<gene>
    <name evidence="4" type="ORF">B0H94_1049</name>
</gene>
<feature type="chain" id="PRO_5038947904" evidence="3">
    <location>
        <begin position="22"/>
        <end position="482"/>
    </location>
</feature>
<organism evidence="4 5">
    <name type="scientific">Salsuginibacillus halophilus</name>
    <dbReference type="NCBI Taxonomy" id="517424"/>
    <lineage>
        <taxon>Bacteria</taxon>
        <taxon>Bacillati</taxon>
        <taxon>Bacillota</taxon>
        <taxon>Bacilli</taxon>
        <taxon>Bacillales</taxon>
        <taxon>Bacillaceae</taxon>
        <taxon>Salsuginibacillus</taxon>
    </lineage>
</organism>
<keyword evidence="3" id="KW-0732">Signal</keyword>
<evidence type="ECO:0000313" key="5">
    <source>
        <dbReference type="Proteomes" id="UP000242310"/>
    </source>
</evidence>
<dbReference type="EMBL" id="PYAV01000004">
    <property type="protein sequence ID" value="PSL48409.1"/>
    <property type="molecule type" value="Genomic_DNA"/>
</dbReference>
<accession>A0A2P8HQC2</accession>
<feature type="signal peptide" evidence="3">
    <location>
        <begin position="1"/>
        <end position="21"/>
    </location>
</feature>
<keyword evidence="5" id="KW-1185">Reference proteome</keyword>
<keyword evidence="1" id="KW-0175">Coiled coil</keyword>
<reference evidence="4 5" key="1">
    <citation type="submission" date="2018-03" db="EMBL/GenBank/DDBJ databases">
        <title>Genomic Encyclopedia of Type Strains, Phase III (KMG-III): the genomes of soil and plant-associated and newly described type strains.</title>
        <authorList>
            <person name="Whitman W."/>
        </authorList>
    </citation>
    <scope>NUCLEOTIDE SEQUENCE [LARGE SCALE GENOMIC DNA]</scope>
    <source>
        <strain evidence="4 5">CGMCC 1.07653</strain>
    </source>
</reference>
<dbReference type="AlphaFoldDB" id="A0A2P8HQC2"/>
<comment type="caution">
    <text evidence="4">The sequence shown here is derived from an EMBL/GenBank/DDBJ whole genome shotgun (WGS) entry which is preliminary data.</text>
</comment>
<dbReference type="RefSeq" id="WP_106587982.1">
    <property type="nucleotide sequence ID" value="NZ_PYAV01000004.1"/>
</dbReference>
<protein>
    <submittedName>
        <fullName evidence="4">Uncharacterized protein</fullName>
    </submittedName>
</protein>
<proteinExistence type="predicted"/>
<feature type="coiled-coil region" evidence="1">
    <location>
        <begin position="182"/>
        <end position="213"/>
    </location>
</feature>
<feature type="compositionally biased region" description="Acidic residues" evidence="2">
    <location>
        <begin position="124"/>
        <end position="136"/>
    </location>
</feature>
<evidence type="ECO:0000313" key="4">
    <source>
        <dbReference type="EMBL" id="PSL48409.1"/>
    </source>
</evidence>
<evidence type="ECO:0000256" key="2">
    <source>
        <dbReference type="SAM" id="MobiDB-lite"/>
    </source>
</evidence>
<evidence type="ECO:0000256" key="1">
    <source>
        <dbReference type="SAM" id="Coils"/>
    </source>
</evidence>
<name>A0A2P8HQC2_9BACI</name>
<sequence>MGKFYKKTSAAVLLSALVAGAATSAATAENNAGLTELAFEVDGDILTTDVQSYARAYGNQEQSDLYDAISSEDGSVYISAVKIDDRFIDFNDYASGHAEYEANLNDIYDNTPAVNTDDFKPVELDDDSDSSDDVEVPEESETLTFLEDIEYEPFNNLKTTEKRTEISALFFANHENESFENNSEIEKAIDEVIEEHNDLLEDFNNNNRLTETAASAEKVRSAFLNTDYLKNELSLFIAPFQTDAYNLGEESLNTFAELEHEEIASTLQGSVTSVSEDFSAEDGGKIEVDGKTIEVLEDNVYASIFELPWEEFQDVEIFVSVSHDGSFVDTDPNIMFTDDISAEKLSSLIHELNEYIAYDLIGLHGGGHRVTGDTLKVDFGQVYFRDFTFENSSIEDGEELGILDFNDVTFHNNNKFQLLLENVSSVFISDILIPESTHLQILEPHFALDTVNEEDQGIYATDEEAVEYLNQANDGEVTAIYR</sequence>
<evidence type="ECO:0000256" key="3">
    <source>
        <dbReference type="SAM" id="SignalP"/>
    </source>
</evidence>